<evidence type="ECO:0000256" key="4">
    <source>
        <dbReference type="ARBA" id="ARBA00022825"/>
    </source>
</evidence>
<dbReference type="RefSeq" id="WP_184212161.1">
    <property type="nucleotide sequence ID" value="NZ_JACHIF010000010.1"/>
</dbReference>
<reference evidence="8 9" key="1">
    <citation type="submission" date="2020-08" db="EMBL/GenBank/DDBJ databases">
        <title>Genomic Encyclopedia of Type Strains, Phase IV (KMG-IV): sequencing the most valuable type-strain genomes for metagenomic binning, comparative biology and taxonomic classification.</title>
        <authorList>
            <person name="Goeker M."/>
        </authorList>
    </citation>
    <scope>NUCLEOTIDE SEQUENCE [LARGE SCALE GENOMIC DNA]</scope>
    <source>
        <strain evidence="8 9">DSM 12251</strain>
    </source>
</reference>
<dbReference type="PANTHER" id="PTHR22870">
    <property type="entry name" value="REGULATOR OF CHROMOSOME CONDENSATION"/>
    <property type="match status" value="1"/>
</dbReference>
<dbReference type="InterPro" id="IPR009091">
    <property type="entry name" value="RCC1/BLIP-II"/>
</dbReference>
<keyword evidence="2" id="KW-0677">Repeat</keyword>
<evidence type="ECO:0000313" key="8">
    <source>
        <dbReference type="EMBL" id="MBB5039934.1"/>
    </source>
</evidence>
<proteinExistence type="inferred from homology"/>
<dbReference type="SUPFAM" id="SSF48726">
    <property type="entry name" value="Immunoglobulin"/>
    <property type="match status" value="2"/>
</dbReference>
<dbReference type="InterPro" id="IPR015919">
    <property type="entry name" value="Cadherin-like_sf"/>
</dbReference>
<dbReference type="GO" id="GO:0005509">
    <property type="term" value="F:calcium ion binding"/>
    <property type="evidence" value="ECO:0007669"/>
    <property type="project" value="InterPro"/>
</dbReference>
<dbReference type="InterPro" id="IPR023828">
    <property type="entry name" value="Peptidase_S8_Ser-AS"/>
</dbReference>
<dbReference type="InterPro" id="IPR013098">
    <property type="entry name" value="Ig_I-set"/>
</dbReference>
<dbReference type="InterPro" id="IPR013783">
    <property type="entry name" value="Ig-like_fold"/>
</dbReference>
<dbReference type="Gene3D" id="3.40.50.200">
    <property type="entry name" value="Peptidase S8/S53 domain"/>
    <property type="match status" value="1"/>
</dbReference>
<dbReference type="PROSITE" id="PS00138">
    <property type="entry name" value="SUBTILASE_SER"/>
    <property type="match status" value="1"/>
</dbReference>
<dbReference type="Pfam" id="PF13927">
    <property type="entry name" value="Ig_3"/>
    <property type="match status" value="1"/>
</dbReference>
<gene>
    <name evidence="8" type="ORF">HNQ64_004212</name>
</gene>
<comment type="caution">
    <text evidence="8">The sequence shown here is derived from an EMBL/GenBank/DDBJ whole genome shotgun (WGS) entry which is preliminary data.</text>
</comment>
<accession>A0A7W8DRI8</accession>
<feature type="domain" description="Ig-like" evidence="7">
    <location>
        <begin position="2279"/>
        <end position="2354"/>
    </location>
</feature>
<dbReference type="Pfam" id="PF19190">
    <property type="entry name" value="BACON_2"/>
    <property type="match status" value="1"/>
</dbReference>
<dbReference type="CDD" id="cd00096">
    <property type="entry name" value="Ig"/>
    <property type="match status" value="1"/>
</dbReference>
<dbReference type="PRINTS" id="PR00633">
    <property type="entry name" value="RCCNDNSATION"/>
</dbReference>
<dbReference type="EMBL" id="JACHIF010000010">
    <property type="protein sequence ID" value="MBB5039934.1"/>
    <property type="molecule type" value="Genomic_DNA"/>
</dbReference>
<dbReference type="SUPFAM" id="SSF49785">
    <property type="entry name" value="Galactose-binding domain-like"/>
    <property type="match status" value="1"/>
</dbReference>
<dbReference type="InterPro" id="IPR008979">
    <property type="entry name" value="Galactose-bd-like_sf"/>
</dbReference>
<feature type="domain" description="Ig-like" evidence="7">
    <location>
        <begin position="2114"/>
        <end position="2197"/>
    </location>
</feature>
<dbReference type="PROSITE" id="PS50012">
    <property type="entry name" value="RCC1_3"/>
    <property type="match status" value="10"/>
</dbReference>
<dbReference type="PANTHER" id="PTHR22870:SF408">
    <property type="entry name" value="OS09G0560450 PROTEIN"/>
    <property type="match status" value="1"/>
</dbReference>
<dbReference type="Pfam" id="PF13540">
    <property type="entry name" value="RCC1_2"/>
    <property type="match status" value="2"/>
</dbReference>
<dbReference type="Pfam" id="PF00415">
    <property type="entry name" value="RCC1"/>
    <property type="match status" value="3"/>
</dbReference>
<dbReference type="PROSITE" id="PS00626">
    <property type="entry name" value="RCC1_2"/>
    <property type="match status" value="1"/>
</dbReference>
<keyword evidence="9" id="KW-1185">Reference proteome</keyword>
<dbReference type="Pfam" id="PF00082">
    <property type="entry name" value="Peptidase_S8"/>
    <property type="match status" value="1"/>
</dbReference>
<dbReference type="SUPFAM" id="SSF50985">
    <property type="entry name" value="RCC1/BLIP-II"/>
    <property type="match status" value="2"/>
</dbReference>
<feature type="region of interest" description="Disordered" evidence="6">
    <location>
        <begin position="351"/>
        <end position="377"/>
    </location>
</feature>
<dbReference type="SUPFAM" id="SSF52743">
    <property type="entry name" value="Subtilisin-like"/>
    <property type="match status" value="1"/>
</dbReference>
<dbReference type="Gene3D" id="2.60.40.10">
    <property type="entry name" value="Immunoglobulins"/>
    <property type="match status" value="6"/>
</dbReference>
<dbReference type="CDD" id="cd11304">
    <property type="entry name" value="Cadherin_repeat"/>
    <property type="match status" value="1"/>
</dbReference>
<dbReference type="Gene3D" id="2.130.10.30">
    <property type="entry name" value="Regulator of chromosome condensation 1/beta-lactamase-inhibitor protein II"/>
    <property type="match status" value="4"/>
</dbReference>
<dbReference type="Gene3D" id="2.60.120.380">
    <property type="match status" value="1"/>
</dbReference>
<keyword evidence="4" id="KW-0720">Serine protease</keyword>
<dbReference type="InterPro" id="IPR051210">
    <property type="entry name" value="Ub_ligase/GEF_domain"/>
</dbReference>
<dbReference type="GO" id="GO:0006508">
    <property type="term" value="P:proteolysis"/>
    <property type="evidence" value="ECO:0007669"/>
    <property type="project" value="UniProtKB-KW"/>
</dbReference>
<evidence type="ECO:0000256" key="1">
    <source>
        <dbReference type="ARBA" id="ARBA00022670"/>
    </source>
</evidence>
<organism evidence="8 9">
    <name type="scientific">Prosthecobacter dejongeii</name>
    <dbReference type="NCBI Taxonomy" id="48465"/>
    <lineage>
        <taxon>Bacteria</taxon>
        <taxon>Pseudomonadati</taxon>
        <taxon>Verrucomicrobiota</taxon>
        <taxon>Verrucomicrobiia</taxon>
        <taxon>Verrucomicrobiales</taxon>
        <taxon>Verrucomicrobiaceae</taxon>
        <taxon>Prosthecobacter</taxon>
    </lineage>
</organism>
<dbReference type="SUPFAM" id="SSF49313">
    <property type="entry name" value="Cadherin-like"/>
    <property type="match status" value="2"/>
</dbReference>
<comment type="similarity">
    <text evidence="5">Belongs to the peptidase S8 family.</text>
</comment>
<keyword evidence="1" id="KW-0645">Protease</keyword>
<dbReference type="Pfam" id="PF05345">
    <property type="entry name" value="He_PIG"/>
    <property type="match status" value="1"/>
</dbReference>
<comment type="caution">
    <text evidence="5">Lacks conserved residue(s) required for the propagation of feature annotation.</text>
</comment>
<feature type="domain" description="Ig-like" evidence="7">
    <location>
        <begin position="2203"/>
        <end position="2276"/>
    </location>
</feature>
<dbReference type="Pfam" id="PF17963">
    <property type="entry name" value="Big_9"/>
    <property type="match status" value="2"/>
</dbReference>
<protein>
    <submittedName>
        <fullName evidence="8">Alpha-tubulin suppressor-like RCC1 family protein</fullName>
    </submittedName>
</protein>
<dbReference type="InterPro" id="IPR003598">
    <property type="entry name" value="Ig_sub2"/>
</dbReference>
<dbReference type="Gene3D" id="2.60.40.3440">
    <property type="match status" value="2"/>
</dbReference>
<evidence type="ECO:0000256" key="5">
    <source>
        <dbReference type="PROSITE-ProRule" id="PRU01240"/>
    </source>
</evidence>
<dbReference type="InterPro" id="IPR024361">
    <property type="entry name" value="BACON"/>
</dbReference>
<dbReference type="InterPro" id="IPR003599">
    <property type="entry name" value="Ig_sub"/>
</dbReference>
<dbReference type="InterPro" id="IPR000408">
    <property type="entry name" value="Reg_chr_condens"/>
</dbReference>
<evidence type="ECO:0000259" key="7">
    <source>
        <dbReference type="PROSITE" id="PS50835"/>
    </source>
</evidence>
<evidence type="ECO:0000313" key="9">
    <source>
        <dbReference type="Proteomes" id="UP000534294"/>
    </source>
</evidence>
<dbReference type="InterPro" id="IPR036179">
    <property type="entry name" value="Ig-like_dom_sf"/>
</dbReference>
<dbReference type="Proteomes" id="UP000534294">
    <property type="component" value="Unassembled WGS sequence"/>
</dbReference>
<dbReference type="InterPro" id="IPR007110">
    <property type="entry name" value="Ig-like_dom"/>
</dbReference>
<dbReference type="Pfam" id="PF07679">
    <property type="entry name" value="I-set"/>
    <property type="match status" value="2"/>
</dbReference>
<evidence type="ECO:0000256" key="6">
    <source>
        <dbReference type="SAM" id="MobiDB-lite"/>
    </source>
</evidence>
<evidence type="ECO:0000256" key="2">
    <source>
        <dbReference type="ARBA" id="ARBA00022737"/>
    </source>
</evidence>
<name>A0A7W8DRI8_9BACT</name>
<dbReference type="SMART" id="SM00408">
    <property type="entry name" value="IGc2"/>
    <property type="match status" value="3"/>
</dbReference>
<dbReference type="NCBIfam" id="NF012211">
    <property type="entry name" value="tand_rpt_95"/>
    <property type="match status" value="1"/>
</dbReference>
<dbReference type="InterPro" id="IPR036852">
    <property type="entry name" value="Peptidase_S8/S53_dom_sf"/>
</dbReference>
<keyword evidence="3" id="KW-0378">Hydrolase</keyword>
<dbReference type="GO" id="GO:0016020">
    <property type="term" value="C:membrane"/>
    <property type="evidence" value="ECO:0007669"/>
    <property type="project" value="InterPro"/>
</dbReference>
<dbReference type="Pfam" id="PF25390">
    <property type="entry name" value="WD40_RLD"/>
    <property type="match status" value="1"/>
</dbReference>
<dbReference type="PROSITE" id="PS50194">
    <property type="entry name" value="FILAMIN_REPEAT"/>
    <property type="match status" value="1"/>
</dbReference>
<dbReference type="PROSITE" id="PS51892">
    <property type="entry name" value="SUBTILASE"/>
    <property type="match status" value="1"/>
</dbReference>
<dbReference type="GO" id="GO:0004252">
    <property type="term" value="F:serine-type endopeptidase activity"/>
    <property type="evidence" value="ECO:0007669"/>
    <property type="project" value="InterPro"/>
</dbReference>
<dbReference type="PROSITE" id="PS50835">
    <property type="entry name" value="IG_LIKE"/>
    <property type="match status" value="3"/>
</dbReference>
<evidence type="ECO:0000256" key="3">
    <source>
        <dbReference type="ARBA" id="ARBA00022801"/>
    </source>
</evidence>
<dbReference type="SMART" id="SM00409">
    <property type="entry name" value="IG"/>
    <property type="match status" value="3"/>
</dbReference>
<dbReference type="InterPro" id="IPR000209">
    <property type="entry name" value="Peptidase_S8/S53_dom"/>
</dbReference>
<dbReference type="InterPro" id="IPR017868">
    <property type="entry name" value="Filamin/ABP280_repeat-like"/>
</dbReference>
<dbReference type="InterPro" id="IPR058923">
    <property type="entry name" value="RCC1-like_dom"/>
</dbReference>
<sequence length="2856" mass="295945">MQNQSRLFFLLVVIVLTLAVWRNFSKEAPPITPATAVNAEKALDKQVSEETSSRVIQHLQEAPQAGAVAQSFTPDGTKVQVEVPAKVAQETSAALSPAAALLSQKIDLTDPVKRQQLVKQLRQIEDSQQASTRLKAERLGIPLVVHEPGGTKAILVGFEGDRPLYRADHNVNAAISSGANLIRSIAPYNVSGSGLKLGLWEAGGIPRVSHQEFGPGVRITIADGSTTLSDHASHVAGTIIARGSSASALGMAPGAVIAAYDSTNDNSEMVAAGAAAPAEAGKIYISNHSYGFISGWRPETATWYGSFTDDGNPANDVETRFGRYDPTSVALDGLLFNLPYFLSFMSSGNDRNDDPPATGGTWAQGPGGTTRAYDPAQHPASDGVYKLGYDVLDNEKTCKNVITIGAVNDAVSAGVRNAANGTITAFSSTGPADDGRIKPDIVVNGASLTSAISTGDSAYGTMSGTSMAAPNASGSALLLVDYFQQRFPGQSMRASTLKGLLIHTANDIGRAGPDYEYGWGLINVKAAADLIKAEADNVRMQQITEQVLAQGGADTHRFTWDGVSPIRVTLCWTDPAGAAFLTHDNRTRDLTNDLNLKLTSPTGGVHRPFIMPYVGDWTNAQLTAVATTGINTVDNVEQVLVSAPAQAGEYVVTVDHTGSLTFGSQGYSLIISGAVWPQALTVTPEEVFAAAGSQGGPFSPASKSYQLSNTSPQSVSWTAGVNQPWLQASPASGTLAAGQSVSVTVSFNSAAAGLQMGNYAAEISFTDTVNTQVHTRQVSLQVAGLAPGLVVKNASDQVLVNGSGTVSFGSIPLGGNPADSVMKLGNSVPGTSLTVEGITVSGADADAFSLVSSPLGAVVTSSSDLPFLVRFSPRRTGSHTATLSIASNDPDDDPFTVSLSATATAAAGPAQTISVGRVSSRATSAGPFRLPAVATSGLPLTYTLIAGPATVNADGLVTPNGTGAVTLQISQPGNGQYVAATPVTVTFVLTDQPFQFAKVSVSSMGSHTLAIGLDGRLWAWGFGGIGQLGMGGSSTSYVPQTAGTALDWADVEAGGNHSLGIKKNGSLWAWGSNTSGQLGDGTTILKYSPIQISSGRWVSIAGGSTHSLAVKEDGTLWGTGSNSSGQLGDGSTASRTSLTQIGLATDWQSVSTGTSHSLGIKRDGTLWAWGLGTSGQLGLGSNVSSNSPVQVGSATNWKQVTVGAFHSLAIRRDGTLWSWGGNGNGQLGYGTFTSRNVPVQIGVGTDWVYVDASSNHSVAIRRDGSAWAWGRNLEAQIGNSNLANESFPLRINQPGEDWRQIHAGSSHSLAMQADGSLIAWGDGSDYSGKSGRQLVRAIGPGAVSRVSSRTSHTFITRGDGSLWAFGSSLNGQIGNNTYISQDLIRIGSLTNWQSVEAGQAHSGGLQQDGSLWMWGANTQGQIGDSSTVPRLTPTAVAVGSSWREFSLGSFHNLAIRNDGTLWAWGSNSNGEFGDGGTTSRSSPNQIGSENIWAKVACGNFYSLALKSDGSLWSTGLNTSGQLGLGNAVQRTSFTRVGTDTDWAQIGVSPSSGAAASFAIKTDGSLWAWGSNSSGQLGLGNTTNRNVPVRVGTDTDWKQVACNVNWTAAVKQDGSLWTWGDNLAFQQGVTTVGSVSSPRRVGNSTGWVAVQAGNLHIVAMRADGSLWTAGSAGSFRLTSAGGRSAFVQAPILPALQPQTILPPPTGFRSGRILSSSGLPVELEITSGNGSVSGDVFTHTGPVGSTAVILAWQRGDETAWNAALPTQFSVTTQAITFPVIAQQTCLTPLILNATTSSGLPVSYTITSGANIATMNGNTVSFSAVGTVTIQASQAGSADFAAADPVSRTFAVVKAEQTLAFSGQVPASLPYTSTVTLNAVSSRGLTPILLAVASGPGVLNGNQLSFTRDGTVVVRASQAGSDTVSAGEVELEITAFNTTPIAQAGSFTENEDVMIQGTAQAADAENTPLSYSLVSGPDHGALNFNPDTGSFSYTPEANYFGGDHFSFKVNDGLVDSNTATVTLSVTSVNDKPVASAQTVTTPDHVPVTISLTGQDVETAALEFTLVGPPAHGKLAGSPPGLVYTSTQGYSGPDNFTFVVSDGELSSLVATVSIQVSPVGITFIRQPLSKKINETESATFEVEVTGSDEISYQWLKDEEPLVNQTGPVLVLSGLTPAQAGFYQVRVTNPVETVLSQVAELTVVGGKPEILMQPQHQLAFMGSEVVMSVQAMGKPPLRYQWQKDGKAIRGATQAVLRLPAVQLAQAGAYSVAVAATESSLSEEAQIGVAENLIQKIIIAEGGKASWSVKTAGENLALTWSHDGEPVLGNPRVVLSADGKRLSISEAEPDAAGRYVCMVSGPGGEVVIGPQDLVVVSGPPDITPLASGDALPPAIVGEDYEFEVPVSEDEHLPPASFTASGLPPGLKIDALTGLISGRVTASKITPYQVKITAKNLLGSDVVNVTLLVSPLPEGSIGTFVAPIPRHVSNGGLGGRLDLVTTLSGSFSGKLTLGSRKPILFKGGLLSMSLLPGRTPMGSVSLSQLSPLPALQLGLVMNPENSRMTATLTDGGEPLVFEGWKSTWNSRENLADAFDGLYNLGLIPLEEEVTDGETPGGTGFASVTISKAGSAKLAGKTADGETILGSTFLGPQGQVLVYQTLYAAPSKGSLLGTLQIQTGADPEADRDNPIGGGLSWSRPVMSGRIYPRGFGPLTLSVVGQRYLPPVSPNLILGLTDGPDNAKLRFSGARIEESETSPDTVFQITSGHKWLLHQAGTAKNPGKVTLKLNVKTGQISGSFLLLDPGPSGGAGSIQRKSVFEGLIFPGPEGLKGLGYFLLPTLPETPSQPALNTPVLSGQMRMESP</sequence>